<sequence>MHKQDDTNPTEPGHVLTLERVLDAPVDKVWRCWTEPELVQRWFCPRPWQASNVRIDLRPGGEFSSTMTGPNGESFDTMGVFLEIEPRSRLVTTDAFRPGWRPGDRAFMVAEMTLDATNDGRTRYVARAMHWTADAREEHEKMGFHDGWGRAAEQLEDLAKSL</sequence>
<dbReference type="AlphaFoldDB" id="A0A2S0MLK7"/>
<dbReference type="KEGG" id="thas:C6Y53_02305"/>
<organism evidence="3 4">
    <name type="scientific">Pukyongiella litopenaei</name>
    <dbReference type="NCBI Taxonomy" id="2605946"/>
    <lineage>
        <taxon>Bacteria</taxon>
        <taxon>Pseudomonadati</taxon>
        <taxon>Pseudomonadota</taxon>
        <taxon>Alphaproteobacteria</taxon>
        <taxon>Rhodobacterales</taxon>
        <taxon>Paracoccaceae</taxon>
        <taxon>Pukyongiella</taxon>
    </lineage>
</organism>
<gene>
    <name evidence="3" type="ORF">C6Y53_02305</name>
</gene>
<dbReference type="SUPFAM" id="SSF55961">
    <property type="entry name" value="Bet v1-like"/>
    <property type="match status" value="1"/>
</dbReference>
<protein>
    <submittedName>
        <fullName evidence="3">SRPBCC family protein</fullName>
    </submittedName>
</protein>
<comment type="similarity">
    <text evidence="1">Belongs to the AHA1 family.</text>
</comment>
<dbReference type="InterPro" id="IPR013538">
    <property type="entry name" value="ASHA1/2-like_C"/>
</dbReference>
<dbReference type="RefSeq" id="WP_106470956.1">
    <property type="nucleotide sequence ID" value="NZ_CP027665.1"/>
</dbReference>
<evidence type="ECO:0000256" key="1">
    <source>
        <dbReference type="ARBA" id="ARBA00006817"/>
    </source>
</evidence>
<dbReference type="Gene3D" id="3.30.530.20">
    <property type="match status" value="1"/>
</dbReference>
<evidence type="ECO:0000313" key="3">
    <source>
        <dbReference type="EMBL" id="AVO36641.1"/>
    </source>
</evidence>
<feature type="domain" description="Activator of Hsp90 ATPase homologue 1/2-like C-terminal" evidence="2">
    <location>
        <begin position="23"/>
        <end position="159"/>
    </location>
</feature>
<dbReference type="InterPro" id="IPR023393">
    <property type="entry name" value="START-like_dom_sf"/>
</dbReference>
<dbReference type="Pfam" id="PF08327">
    <property type="entry name" value="AHSA1"/>
    <property type="match status" value="1"/>
</dbReference>
<evidence type="ECO:0000259" key="2">
    <source>
        <dbReference type="Pfam" id="PF08327"/>
    </source>
</evidence>
<dbReference type="CDD" id="cd08896">
    <property type="entry name" value="SRPBCC_CalC_Aha1-like_3"/>
    <property type="match status" value="1"/>
</dbReference>
<accession>A0A2S0MLK7</accession>
<keyword evidence="4" id="KW-1185">Reference proteome</keyword>
<reference evidence="4" key="1">
    <citation type="submission" date="2018-03" db="EMBL/GenBank/DDBJ databases">
        <title>Genomic analysis of the strain SH-1 isolated from shrimp intestine.</title>
        <authorList>
            <person name="Kim Y.-S."/>
            <person name="Kim S.-E."/>
            <person name="Kim K.-H."/>
        </authorList>
    </citation>
    <scope>NUCLEOTIDE SEQUENCE [LARGE SCALE GENOMIC DNA]</scope>
    <source>
        <strain evidence="4">SH-1</strain>
    </source>
</reference>
<proteinExistence type="inferred from homology"/>
<name>A0A2S0MLK7_9RHOB</name>
<evidence type="ECO:0000313" key="4">
    <source>
        <dbReference type="Proteomes" id="UP000237655"/>
    </source>
</evidence>
<dbReference type="EMBL" id="CP027665">
    <property type="protein sequence ID" value="AVO36641.1"/>
    <property type="molecule type" value="Genomic_DNA"/>
</dbReference>
<dbReference type="Proteomes" id="UP000237655">
    <property type="component" value="Chromosome"/>
</dbReference>